<feature type="transmembrane region" description="Helical" evidence="6">
    <location>
        <begin position="264"/>
        <end position="286"/>
    </location>
</feature>
<dbReference type="EMBL" id="PUGF01000018">
    <property type="protein sequence ID" value="PRC91898.1"/>
    <property type="molecule type" value="Genomic_DNA"/>
</dbReference>
<dbReference type="InterPro" id="IPR051449">
    <property type="entry name" value="ABC-2_transporter_component"/>
</dbReference>
<gene>
    <name evidence="8" type="ORF">S2091_3454</name>
</gene>
<feature type="transmembrane region" description="Helical" evidence="6">
    <location>
        <begin position="298"/>
        <end position="316"/>
    </location>
</feature>
<organism evidence="8 9">
    <name type="scientific">Solimicrobium silvestre</name>
    <dbReference type="NCBI Taxonomy" id="2099400"/>
    <lineage>
        <taxon>Bacteria</taxon>
        <taxon>Pseudomonadati</taxon>
        <taxon>Pseudomonadota</taxon>
        <taxon>Betaproteobacteria</taxon>
        <taxon>Burkholderiales</taxon>
        <taxon>Oxalobacteraceae</taxon>
        <taxon>Solimicrobium</taxon>
    </lineage>
</organism>
<reference evidence="8 9" key="1">
    <citation type="submission" date="2018-02" db="EMBL/GenBank/DDBJ databases">
        <title>Solimicrobium silvestre gen. nov., sp. nov., isolated from alpine forest soil.</title>
        <authorList>
            <person name="Margesin R."/>
            <person name="Albuquerque L."/>
            <person name="Zhang D.-C."/>
            <person name="Froufe H.J.C."/>
            <person name="Severino R."/>
            <person name="Roxo I."/>
            <person name="Egas C."/>
            <person name="Da Costa M.S."/>
        </authorList>
    </citation>
    <scope>NUCLEOTIDE SEQUENCE [LARGE SCALE GENOMIC DNA]</scope>
    <source>
        <strain evidence="8 9">S20-91</strain>
    </source>
</reference>
<keyword evidence="5 6" id="KW-0472">Membrane</keyword>
<dbReference type="PANTHER" id="PTHR30294">
    <property type="entry name" value="MEMBRANE COMPONENT OF ABC TRANSPORTER YHHJ-RELATED"/>
    <property type="match status" value="1"/>
</dbReference>
<dbReference type="Gene3D" id="3.40.1710.10">
    <property type="entry name" value="abc type-2 transporter like domain"/>
    <property type="match status" value="1"/>
</dbReference>
<keyword evidence="2" id="KW-1003">Cell membrane</keyword>
<evidence type="ECO:0000313" key="9">
    <source>
        <dbReference type="Proteomes" id="UP000237839"/>
    </source>
</evidence>
<dbReference type="Proteomes" id="UP000237839">
    <property type="component" value="Unassembled WGS sequence"/>
</dbReference>
<evidence type="ECO:0000256" key="5">
    <source>
        <dbReference type="ARBA" id="ARBA00023136"/>
    </source>
</evidence>
<sequence length="384" mass="42412">MRLYWSSLSALLADKGALLLLVGAVVLYSFFYPLPYQNQVLQQVPVMIVDLDQTSLSRQIVRFAKTSSKLDVQEVVMDEGVAQQAMWQGDIQGYLILPKGMRESAVRGKKIVLPILGDGAYFLLNKTVLAGFAESVGTLSAGIEMKKLQAAGQHKLQADVSRNPVTLTMQALYNPTEGYGGYIVPAVAVVILQQTFLIGLMLFIGLLAERGSVLNQLGVTKISDVVSVLCAFATPVFLQGLYWFGWVFWWNDYPRLGTTEASSVSAVLLLLLVFSLTLAPLGLLLGMWFSNRERAMQVMLFTSIPMVFLAGFAWPAEALPEFLHWFRLLLPTTPGVQGFLKVNQFGASLTDIWPEFLHLGIMACVGWSAVLFAAWRSLRLSPQH</sequence>
<evidence type="ECO:0000256" key="4">
    <source>
        <dbReference type="ARBA" id="ARBA00022989"/>
    </source>
</evidence>
<comment type="caution">
    <text evidence="8">The sequence shown here is derived from an EMBL/GenBank/DDBJ whole genome shotgun (WGS) entry which is preliminary data.</text>
</comment>
<keyword evidence="4 6" id="KW-1133">Transmembrane helix</keyword>
<dbReference type="GO" id="GO:0005886">
    <property type="term" value="C:plasma membrane"/>
    <property type="evidence" value="ECO:0007669"/>
    <property type="project" value="UniProtKB-SubCell"/>
</dbReference>
<proteinExistence type="predicted"/>
<feature type="transmembrane region" description="Helical" evidence="6">
    <location>
        <begin position="182"/>
        <end position="204"/>
    </location>
</feature>
<dbReference type="PANTHER" id="PTHR30294:SF46">
    <property type="entry name" value="ABC TRANSPORTER PERMEASE"/>
    <property type="match status" value="1"/>
</dbReference>
<evidence type="ECO:0000259" key="7">
    <source>
        <dbReference type="Pfam" id="PF12698"/>
    </source>
</evidence>
<dbReference type="InterPro" id="IPR013525">
    <property type="entry name" value="ABC2_TM"/>
</dbReference>
<keyword evidence="9" id="KW-1185">Reference proteome</keyword>
<name>A0A2S9GW24_9BURK</name>
<evidence type="ECO:0000256" key="3">
    <source>
        <dbReference type="ARBA" id="ARBA00022692"/>
    </source>
</evidence>
<dbReference type="RefSeq" id="WP_165795017.1">
    <property type="nucleotide sequence ID" value="NZ_PUGF01000018.1"/>
</dbReference>
<dbReference type="Pfam" id="PF12698">
    <property type="entry name" value="ABC2_membrane_3"/>
    <property type="match status" value="1"/>
</dbReference>
<accession>A0A2S9GW24</accession>
<evidence type="ECO:0000256" key="6">
    <source>
        <dbReference type="SAM" id="Phobius"/>
    </source>
</evidence>
<comment type="subcellular location">
    <subcellularLocation>
        <location evidence="1">Cell membrane</location>
        <topology evidence="1">Multi-pass membrane protein</topology>
    </subcellularLocation>
</comment>
<feature type="transmembrane region" description="Helical" evidence="6">
    <location>
        <begin position="356"/>
        <end position="375"/>
    </location>
</feature>
<evidence type="ECO:0000313" key="8">
    <source>
        <dbReference type="EMBL" id="PRC91898.1"/>
    </source>
</evidence>
<evidence type="ECO:0000256" key="1">
    <source>
        <dbReference type="ARBA" id="ARBA00004651"/>
    </source>
</evidence>
<dbReference type="GO" id="GO:0140359">
    <property type="term" value="F:ABC-type transporter activity"/>
    <property type="evidence" value="ECO:0007669"/>
    <property type="project" value="InterPro"/>
</dbReference>
<evidence type="ECO:0000256" key="2">
    <source>
        <dbReference type="ARBA" id="ARBA00022475"/>
    </source>
</evidence>
<feature type="transmembrane region" description="Helical" evidence="6">
    <location>
        <begin position="225"/>
        <end position="244"/>
    </location>
</feature>
<feature type="domain" description="ABC-2 type transporter transmembrane" evidence="7">
    <location>
        <begin position="18"/>
        <end position="367"/>
    </location>
</feature>
<feature type="transmembrane region" description="Helical" evidence="6">
    <location>
        <begin position="12"/>
        <end position="31"/>
    </location>
</feature>
<protein>
    <submittedName>
        <fullName evidence="8">ABC-2 family transporter protein</fullName>
    </submittedName>
</protein>
<dbReference type="AlphaFoldDB" id="A0A2S9GW24"/>
<keyword evidence="3 6" id="KW-0812">Transmembrane</keyword>